<dbReference type="PANTHER" id="PTHR24421">
    <property type="entry name" value="NITRATE/NITRITE SENSOR PROTEIN NARX-RELATED"/>
    <property type="match status" value="1"/>
</dbReference>
<evidence type="ECO:0000256" key="14">
    <source>
        <dbReference type="ARBA" id="ARBA00024827"/>
    </source>
</evidence>
<dbReference type="Gene3D" id="1.20.5.1930">
    <property type="match status" value="1"/>
</dbReference>
<reference evidence="17 18" key="1">
    <citation type="journal article" date="2009" name="Int. J. Syst. Evol. Microbiol.">
        <title>Transfer of Teichococcus ludipueritiae and Muricoccus roseus to the genus Roseomonas, as Roseomonas ludipueritiae comb. nov. and Roseomonas rosea comb. nov., respectively, and emended description of the genus Roseomonas.</title>
        <authorList>
            <person name="Sanchez-Porro C."/>
            <person name="Gallego V."/>
            <person name="Busse H.J."/>
            <person name="Kampfer P."/>
            <person name="Ventosa A."/>
        </authorList>
    </citation>
    <scope>NUCLEOTIDE SEQUENCE [LARGE SCALE GENOMIC DNA]</scope>
    <source>
        <strain evidence="17 18">DSM 14915</strain>
    </source>
</reference>
<evidence type="ECO:0000256" key="6">
    <source>
        <dbReference type="ARBA" id="ARBA00022485"/>
    </source>
</evidence>
<comment type="catalytic activity">
    <reaction evidence="1">
        <text>ATP + protein L-histidine = ADP + protein N-phospho-L-histidine.</text>
        <dbReference type="EC" id="2.7.13.3"/>
    </reaction>
</comment>
<dbReference type="GO" id="GO:0016301">
    <property type="term" value="F:kinase activity"/>
    <property type="evidence" value="ECO:0007669"/>
    <property type="project" value="UniProtKB-KW"/>
</dbReference>
<evidence type="ECO:0000256" key="9">
    <source>
        <dbReference type="ARBA" id="ARBA00022723"/>
    </source>
</evidence>
<evidence type="ECO:0000256" key="4">
    <source>
        <dbReference type="ARBA" id="ARBA00012438"/>
    </source>
</evidence>
<sequence length="389" mass="42147">MKLTSVQARSISISNAADDVTTLICRALWPGVQQDGSFRTLRTMASIVSGLLYAVDLHDNRITLLNTSPEVAVFTGASGEVSEAAMLNRMAQSQQAMFKEHRDGCAALPDGKTTQVTLCLGSDQEDPRWITFRHAVCQRDEFGRPASLMCTAREVTEQYQAAETLRNLTASMLRSQDSERRRIARDLHDQTAQNLLAATLSIHAAQRRGDADSEAGITDPLANALVLLKQCEDEIRTLSYLLHPPLLDEVRLGAALGWYAEGFSERSGVVTVVRDQRPEVASTDLPRVVPEGEIILFRVVQEALTNVYRHARASFVCINMQTETAVGGCTHLVVTVTDNGLGIVDGAKPRGVGLIGMRERLRLVGGTLAVQSTPGHGTSIRASCPVGSA</sequence>
<comment type="function">
    <text evidence="14">Member of the two-component regulatory system NreB/NreC involved in the control of dissimilatory nitrate/nitrite reduction in response to oxygen. NreB functions as a direct oxygen sensor histidine kinase which is autophosphorylated, in the absence of oxygen, probably at the conserved histidine residue, and transfers its phosphate group probably to a conserved aspartate residue of NreC. NreB/NreC activates the expression of the nitrate (narGHJI) and nitrite (nir) reductase operons, as well as the putative nitrate transporter gene narT.</text>
</comment>
<keyword evidence="13" id="KW-0411">Iron-sulfur</keyword>
<evidence type="ECO:0000256" key="13">
    <source>
        <dbReference type="ARBA" id="ARBA00023014"/>
    </source>
</evidence>
<gene>
    <name evidence="17" type="ORF">IBL25_01740</name>
</gene>
<dbReference type="InterPro" id="IPR011712">
    <property type="entry name" value="Sig_transdc_His_kin_sub3_dim/P"/>
</dbReference>
<dbReference type="Gene3D" id="3.30.565.10">
    <property type="entry name" value="Histidine kinase-like ATPase, C-terminal domain"/>
    <property type="match status" value="1"/>
</dbReference>
<comment type="caution">
    <text evidence="17">The sequence shown here is derived from an EMBL/GenBank/DDBJ whole genome shotgun (WGS) entry which is preliminary data.</text>
</comment>
<dbReference type="CDD" id="cd16917">
    <property type="entry name" value="HATPase_UhpB-NarQ-NarX-like"/>
    <property type="match status" value="1"/>
</dbReference>
<evidence type="ECO:0000259" key="16">
    <source>
        <dbReference type="PROSITE" id="PS50109"/>
    </source>
</evidence>
<feature type="domain" description="Histidine kinase" evidence="16">
    <location>
        <begin position="296"/>
        <end position="388"/>
    </location>
</feature>
<keyword evidence="10 17" id="KW-0418">Kinase</keyword>
<keyword evidence="9" id="KW-0479">Metal-binding</keyword>
<keyword evidence="18" id="KW-1185">Reference proteome</keyword>
<dbReference type="EMBL" id="JACTUZ010000003">
    <property type="protein sequence ID" value="MBC9175667.1"/>
    <property type="molecule type" value="Genomic_DNA"/>
</dbReference>
<dbReference type="EC" id="2.7.13.3" evidence="4"/>
<evidence type="ECO:0000256" key="12">
    <source>
        <dbReference type="ARBA" id="ARBA00023012"/>
    </source>
</evidence>
<dbReference type="InterPro" id="IPR036890">
    <property type="entry name" value="HATPase_C_sf"/>
</dbReference>
<dbReference type="RefSeq" id="WP_187776836.1">
    <property type="nucleotide sequence ID" value="NZ_JACTUZ010000003.1"/>
</dbReference>
<organism evidence="17 18">
    <name type="scientific">Pseudoroseomonas ludipueritiae</name>
    <dbReference type="NCBI Taxonomy" id="198093"/>
    <lineage>
        <taxon>Bacteria</taxon>
        <taxon>Pseudomonadati</taxon>
        <taxon>Pseudomonadota</taxon>
        <taxon>Alphaproteobacteria</taxon>
        <taxon>Acetobacterales</taxon>
        <taxon>Acetobacteraceae</taxon>
        <taxon>Pseudoroseomonas</taxon>
    </lineage>
</organism>
<evidence type="ECO:0000256" key="11">
    <source>
        <dbReference type="ARBA" id="ARBA00023004"/>
    </source>
</evidence>
<dbReference type="SUPFAM" id="SSF55874">
    <property type="entry name" value="ATPase domain of HSP90 chaperone/DNA topoisomerase II/histidine kinase"/>
    <property type="match status" value="1"/>
</dbReference>
<dbReference type="Pfam" id="PF07730">
    <property type="entry name" value="HisKA_3"/>
    <property type="match status" value="1"/>
</dbReference>
<comment type="subcellular location">
    <subcellularLocation>
        <location evidence="3">Cytoplasm</location>
    </subcellularLocation>
</comment>
<dbReference type="PRINTS" id="PR00344">
    <property type="entry name" value="BCTRLSENSOR"/>
</dbReference>
<name>A0ABR7R1U4_9PROT</name>
<dbReference type="SMART" id="SM00387">
    <property type="entry name" value="HATPase_c"/>
    <property type="match status" value="1"/>
</dbReference>
<keyword evidence="12" id="KW-0902">Two-component regulatory system</keyword>
<keyword evidence="7" id="KW-0963">Cytoplasm</keyword>
<evidence type="ECO:0000313" key="18">
    <source>
        <dbReference type="Proteomes" id="UP000603940"/>
    </source>
</evidence>
<keyword evidence="6" id="KW-0004">4Fe-4S</keyword>
<dbReference type="Pfam" id="PF02518">
    <property type="entry name" value="HATPase_c"/>
    <property type="match status" value="1"/>
</dbReference>
<evidence type="ECO:0000256" key="5">
    <source>
        <dbReference type="ARBA" id="ARBA00017322"/>
    </source>
</evidence>
<dbReference type="PANTHER" id="PTHR24421:SF58">
    <property type="entry name" value="SIGNAL TRANSDUCTION HISTIDINE-PROTEIN KINASE_PHOSPHATASE UHPB"/>
    <property type="match status" value="1"/>
</dbReference>
<evidence type="ECO:0000313" key="17">
    <source>
        <dbReference type="EMBL" id="MBC9175667.1"/>
    </source>
</evidence>
<dbReference type="Proteomes" id="UP000603940">
    <property type="component" value="Unassembled WGS sequence"/>
</dbReference>
<dbReference type="PROSITE" id="PS50109">
    <property type="entry name" value="HIS_KIN"/>
    <property type="match status" value="1"/>
</dbReference>
<proteinExistence type="predicted"/>
<keyword evidence="8" id="KW-0808">Transferase</keyword>
<evidence type="ECO:0000256" key="2">
    <source>
        <dbReference type="ARBA" id="ARBA00001966"/>
    </source>
</evidence>
<dbReference type="InterPro" id="IPR004358">
    <property type="entry name" value="Sig_transdc_His_kin-like_C"/>
</dbReference>
<evidence type="ECO:0000256" key="1">
    <source>
        <dbReference type="ARBA" id="ARBA00000085"/>
    </source>
</evidence>
<evidence type="ECO:0000256" key="10">
    <source>
        <dbReference type="ARBA" id="ARBA00022777"/>
    </source>
</evidence>
<dbReference type="InterPro" id="IPR005467">
    <property type="entry name" value="His_kinase_dom"/>
</dbReference>
<accession>A0ABR7R1U4</accession>
<evidence type="ECO:0000256" key="8">
    <source>
        <dbReference type="ARBA" id="ARBA00022679"/>
    </source>
</evidence>
<dbReference type="InterPro" id="IPR050482">
    <property type="entry name" value="Sensor_HK_TwoCompSys"/>
</dbReference>
<evidence type="ECO:0000256" key="15">
    <source>
        <dbReference type="ARBA" id="ARBA00030800"/>
    </source>
</evidence>
<keyword evidence="11" id="KW-0408">Iron</keyword>
<comment type="cofactor">
    <cofactor evidence="2">
        <name>[4Fe-4S] cluster</name>
        <dbReference type="ChEBI" id="CHEBI:49883"/>
    </cofactor>
</comment>
<evidence type="ECO:0000256" key="7">
    <source>
        <dbReference type="ARBA" id="ARBA00022490"/>
    </source>
</evidence>
<protein>
    <recommendedName>
        <fullName evidence="5">Oxygen sensor histidine kinase NreB</fullName>
        <ecNumber evidence="4">2.7.13.3</ecNumber>
    </recommendedName>
    <alternativeName>
        <fullName evidence="15">Nitrogen regulation protein B</fullName>
    </alternativeName>
</protein>
<evidence type="ECO:0000256" key="3">
    <source>
        <dbReference type="ARBA" id="ARBA00004496"/>
    </source>
</evidence>
<dbReference type="InterPro" id="IPR003594">
    <property type="entry name" value="HATPase_dom"/>
</dbReference>